<comment type="subunit">
    <text evidence="8">Microtubule inner protein component of sperm flagellar doublet microtubules.</text>
</comment>
<protein>
    <submittedName>
        <fullName evidence="10">Uncharacterized protein</fullName>
    </submittedName>
</protein>
<dbReference type="GO" id="GO:0005634">
    <property type="term" value="C:nucleus"/>
    <property type="evidence" value="ECO:0007669"/>
    <property type="project" value="InterPro"/>
</dbReference>
<comment type="caution">
    <text evidence="10">The sequence shown here is derived from an EMBL/GenBank/DDBJ whole genome shotgun (WGS) entry which is preliminary data.</text>
</comment>
<dbReference type="InterPro" id="IPR037662">
    <property type="entry name" value="CFAP68/107"/>
</dbReference>
<sequence>MTERGSRITGIQEFSGTMSHKSKEFSWVTNDPPFHHMLRASGQAEVWYDFSDEAKFRQYGWRCSTNEDSYSNATLIGNWSEERFDTRRTVALRRPLPHQFSHYFETTYYSSYKKDDIRPIYTTPKRESRSFPGHQPELDPPQTKCVPNSCYRLDFKGPQHREEIVGETSEPQCGNVAETN</sequence>
<dbReference type="InterPro" id="IPR009524">
    <property type="entry name" value="CFAP68"/>
</dbReference>
<accession>A0A7J6D2X7</accession>
<evidence type="ECO:0000256" key="5">
    <source>
        <dbReference type="ARBA" id="ARBA00023212"/>
    </source>
</evidence>
<evidence type="ECO:0000256" key="4">
    <source>
        <dbReference type="ARBA" id="ARBA00023069"/>
    </source>
</evidence>
<keyword evidence="5" id="KW-0206">Cytoskeleton</keyword>
<comment type="subcellular location">
    <subcellularLocation>
        <location evidence="1">Cytoplasm</location>
        <location evidence="1">Cytoskeleton</location>
        <location evidence="1">Flagellum axoneme</location>
    </subcellularLocation>
</comment>
<dbReference type="GO" id="GO:0005930">
    <property type="term" value="C:axoneme"/>
    <property type="evidence" value="ECO:0007669"/>
    <property type="project" value="UniProtKB-ARBA"/>
</dbReference>
<keyword evidence="6" id="KW-0966">Cell projection</keyword>
<evidence type="ECO:0000256" key="7">
    <source>
        <dbReference type="ARBA" id="ARBA00035003"/>
    </source>
</evidence>
<name>A0A7J6D2X7_9TELE</name>
<dbReference type="EMBL" id="JAAMOB010000005">
    <property type="protein sequence ID" value="KAF4113569.1"/>
    <property type="molecule type" value="Genomic_DNA"/>
</dbReference>
<gene>
    <name evidence="10" type="ORF">G5714_006114</name>
</gene>
<organism evidence="10 11">
    <name type="scientific">Onychostoma macrolepis</name>
    <dbReference type="NCBI Taxonomy" id="369639"/>
    <lineage>
        <taxon>Eukaryota</taxon>
        <taxon>Metazoa</taxon>
        <taxon>Chordata</taxon>
        <taxon>Craniata</taxon>
        <taxon>Vertebrata</taxon>
        <taxon>Euteleostomi</taxon>
        <taxon>Actinopterygii</taxon>
        <taxon>Neopterygii</taxon>
        <taxon>Teleostei</taxon>
        <taxon>Ostariophysi</taxon>
        <taxon>Cypriniformes</taxon>
        <taxon>Cyprinidae</taxon>
        <taxon>Acrossocheilinae</taxon>
        <taxon>Onychostoma</taxon>
    </lineage>
</organism>
<evidence type="ECO:0000256" key="6">
    <source>
        <dbReference type="ARBA" id="ARBA00023273"/>
    </source>
</evidence>
<proteinExistence type="predicted"/>
<evidence type="ECO:0000256" key="3">
    <source>
        <dbReference type="ARBA" id="ARBA00022846"/>
    </source>
</evidence>
<keyword evidence="3" id="KW-0282">Flagellum</keyword>
<evidence type="ECO:0000256" key="9">
    <source>
        <dbReference type="SAM" id="MobiDB-lite"/>
    </source>
</evidence>
<feature type="region of interest" description="Disordered" evidence="9">
    <location>
        <begin position="123"/>
        <end position="143"/>
    </location>
</feature>
<dbReference type="PANTHER" id="PTHR31180:SF3">
    <property type="entry name" value="EXPRESSED SEQUENCE EH456644"/>
    <property type="match status" value="1"/>
</dbReference>
<dbReference type="Pfam" id="PF06608">
    <property type="entry name" value="CFAP68"/>
    <property type="match status" value="1"/>
</dbReference>
<keyword evidence="2" id="KW-0963">Cytoplasm</keyword>
<evidence type="ECO:0000313" key="10">
    <source>
        <dbReference type="EMBL" id="KAF4113569.1"/>
    </source>
</evidence>
<evidence type="ECO:0000313" key="11">
    <source>
        <dbReference type="Proteomes" id="UP000579812"/>
    </source>
</evidence>
<dbReference type="Proteomes" id="UP000579812">
    <property type="component" value="Unassembled WGS sequence"/>
</dbReference>
<evidence type="ECO:0000256" key="1">
    <source>
        <dbReference type="ARBA" id="ARBA00004611"/>
    </source>
</evidence>
<keyword evidence="4" id="KW-0969">Cilium</keyword>
<dbReference type="PANTHER" id="PTHR31180">
    <property type="entry name" value="CILIA- AND FLAGELLA-ASSOCIATED PROTEIN 107-RELATED"/>
    <property type="match status" value="1"/>
</dbReference>
<dbReference type="AlphaFoldDB" id="A0A7J6D2X7"/>
<reference evidence="10 11" key="1">
    <citation type="submission" date="2020-04" db="EMBL/GenBank/DDBJ databases">
        <title>Chromosome-level genome assembly of a cyprinid fish Onychostoma macrolepis by integration of Nanopore Sequencing, Bionano and Hi-C technology.</title>
        <authorList>
            <person name="Wang D."/>
        </authorList>
    </citation>
    <scope>NUCLEOTIDE SEQUENCE [LARGE SCALE GENOMIC DNA]</scope>
    <source>
        <strain evidence="10">SWU-2019</strain>
        <tissue evidence="10">Muscle</tissue>
    </source>
</reference>
<keyword evidence="11" id="KW-1185">Reference proteome</keyword>
<evidence type="ECO:0000256" key="8">
    <source>
        <dbReference type="ARBA" id="ARBA00046435"/>
    </source>
</evidence>
<evidence type="ECO:0000256" key="2">
    <source>
        <dbReference type="ARBA" id="ARBA00022490"/>
    </source>
</evidence>
<comment type="function">
    <text evidence="7">Microtubule inner protein (MIP) part of the dynein-decorated doublet microtubules (DMTs) in cilia axoneme, which is required for motile cilia beating.</text>
</comment>
<dbReference type="GO" id="GO:0030317">
    <property type="term" value="P:flagellated sperm motility"/>
    <property type="evidence" value="ECO:0007669"/>
    <property type="project" value="InterPro"/>
</dbReference>